<accession>A0AAV5UYK4</accession>
<sequence length="105" mass="11994">TMNRLLLSVAVVLTLLAVCRADETQRVKLRKEWDEKLATLSAESRAASKRFDEILEQKLNRKETKAAMDKVMASLPDNVKKELETTRPIKNGKPLTSTEFFDIME</sequence>
<evidence type="ECO:0000256" key="1">
    <source>
        <dbReference type="SAM" id="MobiDB-lite"/>
    </source>
</evidence>
<feature type="signal peptide" evidence="2">
    <location>
        <begin position="1"/>
        <end position="21"/>
    </location>
</feature>
<evidence type="ECO:0000313" key="3">
    <source>
        <dbReference type="EMBL" id="GMT12199.1"/>
    </source>
</evidence>
<dbReference type="AlphaFoldDB" id="A0AAV5UYK4"/>
<proteinExistence type="predicted"/>
<protein>
    <recommendedName>
        <fullName evidence="7">SXP/RAL-2 family protein Ani s 5-like cation-binding domain-containing protein</fullName>
    </recommendedName>
</protein>
<feature type="non-terminal residue" evidence="3">
    <location>
        <position position="105"/>
    </location>
</feature>
<feature type="non-terminal residue" evidence="3">
    <location>
        <position position="1"/>
    </location>
</feature>
<evidence type="ECO:0000313" key="4">
    <source>
        <dbReference type="EMBL" id="GMT12204.1"/>
    </source>
</evidence>
<evidence type="ECO:0008006" key="7">
    <source>
        <dbReference type="Google" id="ProtNLM"/>
    </source>
</evidence>
<evidence type="ECO:0000256" key="2">
    <source>
        <dbReference type="SAM" id="SignalP"/>
    </source>
</evidence>
<comment type="caution">
    <text evidence="3">The sequence shown here is derived from an EMBL/GenBank/DDBJ whole genome shotgun (WGS) entry which is preliminary data.</text>
</comment>
<feature type="chain" id="PRO_5044714733" description="SXP/RAL-2 family protein Ani s 5-like cation-binding domain-containing protein" evidence="2">
    <location>
        <begin position="22"/>
        <end position="105"/>
    </location>
</feature>
<dbReference type="Proteomes" id="UP001432322">
    <property type="component" value="Unassembled WGS sequence"/>
</dbReference>
<gene>
    <name evidence="5" type="ORF">PFISCL1PPCAC_28439</name>
    <name evidence="3" type="ORF">PFISCL1PPCAC_3496</name>
    <name evidence="4" type="ORF">PFISCL1PPCAC_3501</name>
</gene>
<feature type="region of interest" description="Disordered" evidence="1">
    <location>
        <begin position="84"/>
        <end position="105"/>
    </location>
</feature>
<keyword evidence="2" id="KW-0732">Signal</keyword>
<dbReference type="EMBL" id="BTSY01000001">
    <property type="protein sequence ID" value="GMT12199.1"/>
    <property type="molecule type" value="Genomic_DNA"/>
</dbReference>
<keyword evidence="6" id="KW-1185">Reference proteome</keyword>
<dbReference type="EMBL" id="BTSY01000052">
    <property type="protein sequence ID" value="GMT37142.1"/>
    <property type="molecule type" value="Genomic_DNA"/>
</dbReference>
<evidence type="ECO:0000313" key="6">
    <source>
        <dbReference type="Proteomes" id="UP001432322"/>
    </source>
</evidence>
<organism evidence="3 6">
    <name type="scientific">Pristionchus fissidentatus</name>
    <dbReference type="NCBI Taxonomy" id="1538716"/>
    <lineage>
        <taxon>Eukaryota</taxon>
        <taxon>Metazoa</taxon>
        <taxon>Ecdysozoa</taxon>
        <taxon>Nematoda</taxon>
        <taxon>Chromadorea</taxon>
        <taxon>Rhabditida</taxon>
        <taxon>Rhabditina</taxon>
        <taxon>Diplogasteromorpha</taxon>
        <taxon>Diplogasteroidea</taxon>
        <taxon>Neodiplogasteridae</taxon>
        <taxon>Pristionchus</taxon>
    </lineage>
</organism>
<dbReference type="EMBL" id="BTSY01000001">
    <property type="protein sequence ID" value="GMT12204.1"/>
    <property type="molecule type" value="Genomic_DNA"/>
</dbReference>
<evidence type="ECO:0000313" key="5">
    <source>
        <dbReference type="EMBL" id="GMT37142.1"/>
    </source>
</evidence>
<reference evidence="3" key="1">
    <citation type="submission" date="2023-10" db="EMBL/GenBank/DDBJ databases">
        <title>Genome assembly of Pristionchus species.</title>
        <authorList>
            <person name="Yoshida K."/>
            <person name="Sommer R.J."/>
        </authorList>
    </citation>
    <scope>NUCLEOTIDE SEQUENCE</scope>
    <source>
        <strain evidence="3">RS5133</strain>
    </source>
</reference>
<name>A0AAV5UYK4_9BILA</name>